<evidence type="ECO:0000256" key="4">
    <source>
        <dbReference type="ARBA" id="ARBA00022980"/>
    </source>
</evidence>
<evidence type="ECO:0000256" key="5">
    <source>
        <dbReference type="ARBA" id="ARBA00023128"/>
    </source>
</evidence>
<dbReference type="STRING" id="765915.A0A1Y2I3Q7"/>
<keyword evidence="3" id="KW-0809">Transit peptide</keyword>
<dbReference type="EMBL" id="MCFL01000001">
    <property type="protein sequence ID" value="ORZ41505.1"/>
    <property type="molecule type" value="Genomic_DNA"/>
</dbReference>
<dbReference type="AlphaFoldDB" id="A0A1Y2I3Q7"/>
<evidence type="ECO:0000313" key="10">
    <source>
        <dbReference type="Proteomes" id="UP000193411"/>
    </source>
</evidence>
<sequence length="184" mass="20055">MNATSPFATCLRTLRSTASARAHLLRAAPGAGAPSTSRSAAKKGSTAIGGDSRYPLLKEYLLAPHSTPAAPPTEAQVDQHDLIERAWRVSVRQEQEALHKDRVAKYNRMREAMLELEKVDAKRFETALSKEGEDMYFPRLLKAPTETPGKPAWDYRIAKVEASGEAVEAVNKGGKRAKGKGGKK</sequence>
<dbReference type="Proteomes" id="UP000193411">
    <property type="component" value="Unassembled WGS sequence"/>
</dbReference>
<proteinExistence type="inferred from homology"/>
<dbReference type="PANTHER" id="PTHR39150:SF1">
    <property type="entry name" value="LARGE RIBOSOMAL SUBUNIT PROTEIN ML40"/>
    <property type="match status" value="1"/>
</dbReference>
<dbReference type="PANTHER" id="PTHR39150">
    <property type="entry name" value="54S RIBOSOMAL PROTEIN L28, MITOCHONDRIAL"/>
    <property type="match status" value="1"/>
</dbReference>
<keyword evidence="10" id="KW-1185">Reference proteome</keyword>
<dbReference type="Pfam" id="PF09812">
    <property type="entry name" value="MRP-L28"/>
    <property type="match status" value="1"/>
</dbReference>
<evidence type="ECO:0000256" key="3">
    <source>
        <dbReference type="ARBA" id="ARBA00022946"/>
    </source>
</evidence>
<dbReference type="InterPro" id="IPR019192">
    <property type="entry name" value="Ribosomal_mL40"/>
</dbReference>
<keyword evidence="6" id="KW-0687">Ribonucleoprotein</keyword>
<name>A0A1Y2I3Q7_9FUNG</name>
<reference evidence="9 10" key="1">
    <citation type="submission" date="2016-07" db="EMBL/GenBank/DDBJ databases">
        <title>Pervasive Adenine N6-methylation of Active Genes in Fungi.</title>
        <authorList>
            <consortium name="DOE Joint Genome Institute"/>
            <person name="Mondo S.J."/>
            <person name="Dannebaum R.O."/>
            <person name="Kuo R.C."/>
            <person name="Labutti K."/>
            <person name="Haridas S."/>
            <person name="Kuo A."/>
            <person name="Salamov A."/>
            <person name="Ahrendt S.R."/>
            <person name="Lipzen A."/>
            <person name="Sullivan W."/>
            <person name="Andreopoulos W.B."/>
            <person name="Clum A."/>
            <person name="Lindquist E."/>
            <person name="Daum C."/>
            <person name="Ramamoorthy G.K."/>
            <person name="Gryganskyi A."/>
            <person name="Culley D."/>
            <person name="Magnuson J.K."/>
            <person name="James T.Y."/>
            <person name="O'Malley M.A."/>
            <person name="Stajich J.E."/>
            <person name="Spatafora J.W."/>
            <person name="Visel A."/>
            <person name="Grigoriev I.V."/>
        </authorList>
    </citation>
    <scope>NUCLEOTIDE SEQUENCE [LARGE SCALE GENOMIC DNA]</scope>
    <source>
        <strain evidence="9 10">PL171</strain>
    </source>
</reference>
<comment type="caution">
    <text evidence="9">The sequence shown here is derived from an EMBL/GenBank/DDBJ whole genome shotgun (WGS) entry which is preliminary data.</text>
</comment>
<evidence type="ECO:0000256" key="6">
    <source>
        <dbReference type="ARBA" id="ARBA00023274"/>
    </source>
</evidence>
<dbReference type="InterPro" id="IPR042831">
    <property type="entry name" value="Ribosomal_mL40_fung"/>
</dbReference>
<comment type="subcellular location">
    <subcellularLocation>
        <location evidence="1">Mitochondrion</location>
    </subcellularLocation>
</comment>
<evidence type="ECO:0000256" key="8">
    <source>
        <dbReference type="SAM" id="MobiDB-lite"/>
    </source>
</evidence>
<keyword evidence="4" id="KW-0689">Ribosomal protein</keyword>
<evidence type="ECO:0000256" key="7">
    <source>
        <dbReference type="ARBA" id="ARBA00035192"/>
    </source>
</evidence>
<comment type="similarity">
    <text evidence="2">Belongs to the mitochondrion-specific ribosomal protein mL40 family.</text>
</comment>
<evidence type="ECO:0000256" key="2">
    <source>
        <dbReference type="ARBA" id="ARBA00009360"/>
    </source>
</evidence>
<accession>A0A1Y2I3Q7</accession>
<dbReference type="GO" id="GO:0003735">
    <property type="term" value="F:structural constituent of ribosome"/>
    <property type="evidence" value="ECO:0007669"/>
    <property type="project" value="InterPro"/>
</dbReference>
<dbReference type="GO" id="GO:0005840">
    <property type="term" value="C:ribosome"/>
    <property type="evidence" value="ECO:0007669"/>
    <property type="project" value="UniProtKB-KW"/>
</dbReference>
<gene>
    <name evidence="9" type="ORF">BCR44DRAFT_44665</name>
</gene>
<dbReference type="OrthoDB" id="2098203at2759"/>
<feature type="region of interest" description="Disordered" evidence="8">
    <location>
        <begin position="28"/>
        <end position="51"/>
    </location>
</feature>
<dbReference type="GO" id="GO:0032543">
    <property type="term" value="P:mitochondrial translation"/>
    <property type="evidence" value="ECO:0007669"/>
    <property type="project" value="InterPro"/>
</dbReference>
<dbReference type="Gene3D" id="6.10.250.3440">
    <property type="match status" value="1"/>
</dbReference>
<keyword evidence="5" id="KW-0496">Mitochondrion</keyword>
<organism evidence="9 10">
    <name type="scientific">Catenaria anguillulae PL171</name>
    <dbReference type="NCBI Taxonomy" id="765915"/>
    <lineage>
        <taxon>Eukaryota</taxon>
        <taxon>Fungi</taxon>
        <taxon>Fungi incertae sedis</taxon>
        <taxon>Blastocladiomycota</taxon>
        <taxon>Blastocladiomycetes</taxon>
        <taxon>Blastocladiales</taxon>
        <taxon>Catenariaceae</taxon>
        <taxon>Catenaria</taxon>
    </lineage>
</organism>
<evidence type="ECO:0000313" key="9">
    <source>
        <dbReference type="EMBL" id="ORZ41505.1"/>
    </source>
</evidence>
<evidence type="ECO:0000256" key="1">
    <source>
        <dbReference type="ARBA" id="ARBA00004173"/>
    </source>
</evidence>
<protein>
    <recommendedName>
        <fullName evidence="7">Large ribosomal subunit protein mL40</fullName>
    </recommendedName>
</protein>
<dbReference type="GO" id="GO:0005739">
    <property type="term" value="C:mitochondrion"/>
    <property type="evidence" value="ECO:0007669"/>
    <property type="project" value="UniProtKB-SubCell"/>
</dbReference>
<dbReference type="GO" id="GO:1990904">
    <property type="term" value="C:ribonucleoprotein complex"/>
    <property type="evidence" value="ECO:0007669"/>
    <property type="project" value="UniProtKB-KW"/>
</dbReference>